<evidence type="ECO:0000313" key="3">
    <source>
        <dbReference type="Proteomes" id="UP001500221"/>
    </source>
</evidence>
<dbReference type="PROSITE" id="PS51186">
    <property type="entry name" value="GNAT"/>
    <property type="match status" value="1"/>
</dbReference>
<dbReference type="Proteomes" id="UP001500221">
    <property type="component" value="Unassembled WGS sequence"/>
</dbReference>
<reference evidence="3" key="1">
    <citation type="journal article" date="2019" name="Int. J. Syst. Evol. Microbiol.">
        <title>The Global Catalogue of Microorganisms (GCM) 10K type strain sequencing project: providing services to taxonomists for standard genome sequencing and annotation.</title>
        <authorList>
            <consortium name="The Broad Institute Genomics Platform"/>
            <consortium name="The Broad Institute Genome Sequencing Center for Infectious Disease"/>
            <person name="Wu L."/>
            <person name="Ma J."/>
        </authorList>
    </citation>
    <scope>NUCLEOTIDE SEQUENCE [LARGE SCALE GENOMIC DNA]</scope>
    <source>
        <strain evidence="3">JCM 18459</strain>
    </source>
</reference>
<comment type="caution">
    <text evidence="2">The sequence shown here is derived from an EMBL/GenBank/DDBJ whole genome shotgun (WGS) entry which is preliminary data.</text>
</comment>
<dbReference type="Gene3D" id="3.40.630.30">
    <property type="match status" value="1"/>
</dbReference>
<evidence type="ECO:0000313" key="2">
    <source>
        <dbReference type="EMBL" id="GAA5155663.1"/>
    </source>
</evidence>
<name>A0ABP9Q475_9ACTN</name>
<feature type="domain" description="N-acetyltransferase" evidence="1">
    <location>
        <begin position="34"/>
        <end position="189"/>
    </location>
</feature>
<proteinExistence type="predicted"/>
<dbReference type="InterPro" id="IPR000182">
    <property type="entry name" value="GNAT_dom"/>
</dbReference>
<dbReference type="CDD" id="cd04301">
    <property type="entry name" value="NAT_SF"/>
    <property type="match status" value="1"/>
</dbReference>
<keyword evidence="3" id="KW-1185">Reference proteome</keyword>
<dbReference type="EMBL" id="BAABKG010000006">
    <property type="protein sequence ID" value="GAA5155663.1"/>
    <property type="molecule type" value="Genomic_DNA"/>
</dbReference>
<gene>
    <name evidence="2" type="ORF">GCM10023340_41510</name>
</gene>
<protein>
    <recommendedName>
        <fullName evidence="1">N-acetyltransferase domain-containing protein</fullName>
    </recommendedName>
</protein>
<organism evidence="2 3">
    <name type="scientific">Nocardioides marinquilinus</name>
    <dbReference type="NCBI Taxonomy" id="1210400"/>
    <lineage>
        <taxon>Bacteria</taxon>
        <taxon>Bacillati</taxon>
        <taxon>Actinomycetota</taxon>
        <taxon>Actinomycetes</taxon>
        <taxon>Propionibacteriales</taxon>
        <taxon>Nocardioidaceae</taxon>
        <taxon>Nocardioides</taxon>
    </lineage>
</organism>
<dbReference type="InterPro" id="IPR016181">
    <property type="entry name" value="Acyl_CoA_acyltransferase"/>
</dbReference>
<dbReference type="Pfam" id="PF00583">
    <property type="entry name" value="Acetyltransf_1"/>
    <property type="match status" value="1"/>
</dbReference>
<dbReference type="SUPFAM" id="SSF55729">
    <property type="entry name" value="Acyl-CoA N-acyltransferases (Nat)"/>
    <property type="match status" value="1"/>
</dbReference>
<accession>A0ABP9Q475</accession>
<sequence length="199" mass="20975">MVGDRDGGQLADEVEDVGDRGAHARRLGVAADAVAVTRAGPVDAALTDLADLLARSSSESRASRFLTGTSRTPGPRFVRRLLDVPGGGALLARVGGEAVGHAMWAPVPGRETDEGPAVEVALLVRDDHHRRGVGARLLDELGAWLLEVGVLRVRVTTLASNAGVLALVRRDAPDASIVRDGPELTFTLDLHRVVARRSH</sequence>
<evidence type="ECO:0000259" key="1">
    <source>
        <dbReference type="PROSITE" id="PS51186"/>
    </source>
</evidence>